<dbReference type="Gene3D" id="2.10.109.10">
    <property type="entry name" value="Umud Fragment, subunit A"/>
    <property type="match status" value="1"/>
</dbReference>
<reference evidence="6 7" key="1">
    <citation type="journal article" date="2013" name="Environ. Microbiol.">
        <title>Genome analysis of Chitinivibrio alkaliphilus gen. nov., sp. nov., a novel extremely haloalkaliphilic anaerobic chitinolytic bacterium from the candidate phylum Termite Group 3.</title>
        <authorList>
            <person name="Sorokin D.Y."/>
            <person name="Gumerov V.M."/>
            <person name="Rakitin A.L."/>
            <person name="Beletsky A.V."/>
            <person name="Damste J.S."/>
            <person name="Muyzer G."/>
            <person name="Mardanov A.V."/>
            <person name="Ravin N.V."/>
        </authorList>
    </citation>
    <scope>NUCLEOTIDE SEQUENCE [LARGE SCALE GENOMIC DNA]</scope>
    <source>
        <strain evidence="6 7">ACht1</strain>
    </source>
</reference>
<feature type="domain" description="Peptidase S26" evidence="5">
    <location>
        <begin position="277"/>
        <end position="320"/>
    </location>
</feature>
<dbReference type="GO" id="GO:0004252">
    <property type="term" value="F:serine-type endopeptidase activity"/>
    <property type="evidence" value="ECO:0007669"/>
    <property type="project" value="InterPro"/>
</dbReference>
<dbReference type="OrthoDB" id="9802919at2"/>
<dbReference type="EMBL" id="ASJR01000017">
    <property type="protein sequence ID" value="ERP31213.1"/>
    <property type="molecule type" value="Genomic_DNA"/>
</dbReference>
<evidence type="ECO:0000256" key="3">
    <source>
        <dbReference type="PIRSR" id="PIRSR600223-1"/>
    </source>
</evidence>
<gene>
    <name evidence="6" type="ORF">CALK_1926</name>
</gene>
<keyword evidence="4" id="KW-0645">Protease</keyword>
<protein>
    <recommendedName>
        <fullName evidence="2 4">Signal peptidase I</fullName>
        <ecNumber evidence="4">3.4.21.89</ecNumber>
    </recommendedName>
</protein>
<feature type="transmembrane region" description="Helical" evidence="4">
    <location>
        <begin position="54"/>
        <end position="72"/>
    </location>
</feature>
<dbReference type="GO" id="GO:0016020">
    <property type="term" value="C:membrane"/>
    <property type="evidence" value="ECO:0007669"/>
    <property type="project" value="UniProtKB-SubCell"/>
</dbReference>
<dbReference type="InterPro" id="IPR019533">
    <property type="entry name" value="Peptidase_S26"/>
</dbReference>
<dbReference type="eggNOG" id="COG0681">
    <property type="taxonomic scope" value="Bacteria"/>
</dbReference>
<keyword evidence="4" id="KW-0812">Transmembrane</keyword>
<keyword evidence="7" id="KW-1185">Reference proteome</keyword>
<organism evidence="6 7">
    <name type="scientific">Chitinivibrio alkaliphilus ACht1</name>
    <dbReference type="NCBI Taxonomy" id="1313304"/>
    <lineage>
        <taxon>Bacteria</taxon>
        <taxon>Pseudomonadati</taxon>
        <taxon>Fibrobacterota</taxon>
        <taxon>Chitinivibrionia</taxon>
        <taxon>Chitinivibrionales</taxon>
        <taxon>Chitinivibrionaceae</taxon>
        <taxon>Chitinivibrio</taxon>
    </lineage>
</organism>
<evidence type="ECO:0000256" key="2">
    <source>
        <dbReference type="ARBA" id="ARBA00019232"/>
    </source>
</evidence>
<evidence type="ECO:0000256" key="1">
    <source>
        <dbReference type="ARBA" id="ARBA00009370"/>
    </source>
</evidence>
<dbReference type="InterPro" id="IPR036286">
    <property type="entry name" value="LexA/Signal_pep-like_sf"/>
</dbReference>
<comment type="similarity">
    <text evidence="1 4">Belongs to the peptidase S26 family.</text>
</comment>
<dbReference type="GO" id="GO:0009003">
    <property type="term" value="F:signal peptidase activity"/>
    <property type="evidence" value="ECO:0007669"/>
    <property type="project" value="UniProtKB-EC"/>
</dbReference>
<dbReference type="CDD" id="cd06530">
    <property type="entry name" value="S26_SPase_I"/>
    <property type="match status" value="2"/>
</dbReference>
<feature type="domain" description="Peptidase S26" evidence="5">
    <location>
        <begin position="15"/>
        <end position="123"/>
    </location>
</feature>
<dbReference type="STRING" id="1313304.CALK_1926"/>
<comment type="subcellular location">
    <subcellularLocation>
        <location evidence="4">Membrane</location>
        <topology evidence="4">Single-pass type II membrane protein</topology>
    </subcellularLocation>
</comment>
<dbReference type="PATRIC" id="fig|1313304.3.peg.1833"/>
<dbReference type="PANTHER" id="PTHR43390">
    <property type="entry name" value="SIGNAL PEPTIDASE I"/>
    <property type="match status" value="1"/>
</dbReference>
<sequence>MTKSGRRGEKEGILNFSKEMISALATALIFIIYVIQAFTIPTKSMEGSLLAGDFLLGLKFVYGAPVIPFTYLKFPGIRTPQRGDVVIFKYPGPERKDYIKRFVAVAGDTVWFDGADMYINSVRTLPPDSAQFLQNGQFSFVEPYNRLIEEFDPLYIPGRGDTLDLVNAPLREFLFYKRLIHQENPRKRIRDYYTFKVNGDAQQEFGNQFVSDNMWPYDIISRFRFSSEWFDLIDQNPHFYWFNYVLVFEEIEKRFSYYYPDDTLTIGQTLTIDGTEIQEYVVQNDNYFAVGDNRDNSSDSRFWGFVNDNFVKAQAFIIYFSLEEDVPWFLLPAKIRWNRLGSLIRSWDGYEAALEDSTD</sequence>
<dbReference type="SUPFAM" id="SSF51306">
    <property type="entry name" value="LexA/Signal peptidase"/>
    <property type="match status" value="1"/>
</dbReference>
<dbReference type="Pfam" id="PF10502">
    <property type="entry name" value="Peptidase_S26"/>
    <property type="match status" value="2"/>
</dbReference>
<comment type="catalytic activity">
    <reaction evidence="4">
        <text>Cleavage of hydrophobic, N-terminal signal or leader sequences from secreted and periplasmic proteins.</text>
        <dbReference type="EC" id="3.4.21.89"/>
    </reaction>
</comment>
<feature type="transmembrane region" description="Helical" evidence="4">
    <location>
        <begin position="21"/>
        <end position="42"/>
    </location>
</feature>
<proteinExistence type="inferred from homology"/>
<keyword evidence="4" id="KW-1133">Transmembrane helix</keyword>
<dbReference type="EC" id="3.4.21.89" evidence="4"/>
<comment type="caution">
    <text evidence="6">The sequence shown here is derived from an EMBL/GenBank/DDBJ whole genome shotgun (WGS) entry which is preliminary data.</text>
</comment>
<comment type="caution">
    <text evidence="4">Lacks conserved residue(s) required for the propagation of feature annotation.</text>
</comment>
<evidence type="ECO:0000256" key="4">
    <source>
        <dbReference type="RuleBase" id="RU362042"/>
    </source>
</evidence>
<dbReference type="AlphaFoldDB" id="U7D5H9"/>
<dbReference type="GO" id="GO:0006465">
    <property type="term" value="P:signal peptide processing"/>
    <property type="evidence" value="ECO:0007669"/>
    <property type="project" value="InterPro"/>
</dbReference>
<accession>U7D5H9</accession>
<evidence type="ECO:0000313" key="6">
    <source>
        <dbReference type="EMBL" id="ERP31213.1"/>
    </source>
</evidence>
<keyword evidence="4" id="KW-0472">Membrane</keyword>
<dbReference type="PANTHER" id="PTHR43390:SF1">
    <property type="entry name" value="CHLOROPLAST PROCESSING PEPTIDASE"/>
    <property type="match status" value="1"/>
</dbReference>
<keyword evidence="4" id="KW-0378">Hydrolase</keyword>
<evidence type="ECO:0000313" key="7">
    <source>
        <dbReference type="Proteomes" id="UP000017148"/>
    </source>
</evidence>
<dbReference type="Proteomes" id="UP000017148">
    <property type="component" value="Unassembled WGS sequence"/>
</dbReference>
<name>U7D5H9_9BACT</name>
<dbReference type="RefSeq" id="WP_022637351.1">
    <property type="nucleotide sequence ID" value="NZ_ASJR01000017.1"/>
</dbReference>
<dbReference type="PRINTS" id="PR00727">
    <property type="entry name" value="LEADERPTASE"/>
</dbReference>
<feature type="active site" evidence="3">
    <location>
        <position position="44"/>
    </location>
</feature>
<dbReference type="InterPro" id="IPR000223">
    <property type="entry name" value="Pept_S26A_signal_pept_1"/>
</dbReference>
<evidence type="ECO:0000259" key="5">
    <source>
        <dbReference type="Pfam" id="PF10502"/>
    </source>
</evidence>
<feature type="active site" evidence="3">
    <location>
        <position position="100"/>
    </location>
</feature>
<dbReference type="NCBIfam" id="TIGR02227">
    <property type="entry name" value="sigpep_I_bact"/>
    <property type="match status" value="1"/>
</dbReference>